<feature type="region of interest" description="Disordered" evidence="1">
    <location>
        <begin position="41"/>
        <end position="111"/>
    </location>
</feature>
<dbReference type="PANTHER" id="PTHR40446:SF2">
    <property type="entry name" value="N-ACETYLGLUCOSAMINE-1-PHOSPHODIESTER ALPHA-N-ACETYLGLUCOSAMINIDASE"/>
    <property type="match status" value="1"/>
</dbReference>
<feature type="compositionally biased region" description="Low complexity" evidence="1">
    <location>
        <begin position="77"/>
        <end position="98"/>
    </location>
</feature>
<evidence type="ECO:0000313" key="5">
    <source>
        <dbReference type="Proteomes" id="UP000638648"/>
    </source>
</evidence>
<dbReference type="InterPro" id="IPR029052">
    <property type="entry name" value="Metallo-depent_PP-like"/>
</dbReference>
<dbReference type="RefSeq" id="WP_337918424.1">
    <property type="nucleotide sequence ID" value="NZ_BAABJL010000194.1"/>
</dbReference>
<dbReference type="Proteomes" id="UP000638648">
    <property type="component" value="Unassembled WGS sequence"/>
</dbReference>
<comment type="caution">
    <text evidence="4">The sequence shown here is derived from an EMBL/GenBank/DDBJ whole genome shotgun (WGS) entry which is preliminary data.</text>
</comment>
<dbReference type="GO" id="GO:0016787">
    <property type="term" value="F:hydrolase activity"/>
    <property type="evidence" value="ECO:0007669"/>
    <property type="project" value="InterPro"/>
</dbReference>
<evidence type="ECO:0000256" key="1">
    <source>
        <dbReference type="SAM" id="MobiDB-lite"/>
    </source>
</evidence>
<sequence>MASTAIRVRLRSGALIVLGLALWLSTGVGFAPGTTARALAEPNPIAGTTPSASTASTAPTATTGPGALPDPRHNLGSSTSDSAASDSADAPRAKAAAAEVEPRLETYSTSRPVAPGVTMRSFDRYGPDAYTGTPNWLQSDSLTIDLTKGTTVDYLFPGRVAAGAPISEQANKVGAVAAVNGDFFDINNSNAPLGVGIQNGKLIQSPDSEPTWQKSATIVTTEGIGSIGSVLFQGTIALPDGGKASLAGVNKPTLAAGGIEAFTPLWGTYCRCRATTGAAKVAEVEVVDGKVTAVRAQAGEGEIPANGFVLVGREAGADTLAALTVGAPVNIDYSARTVDDKEIRTAINGRQLLVVNGVPQKASAGNNVPAAPRTAVGFSKDGRRMFLLTADGRQPAFSDGLGLDELATMMIELGAYNAVNLDGGGSTTIATRKPGKQTVQVDNRPSDGSERRDPNGLALFAPKGSGILKGLWVEPALDAARAAGSSTIAPARPDRVFPGLTRRLTATGYDETYGPAASTPRWRSTPEGTVDRSGVFHARTTGTATVSAYDRSVVGSATLQVLRPLTRLGATTQQVALTGSGARTTFGVLGYDSESYSAPIEPADLTLSYDHDLLDLTTTESGQFTATAKKAVGSTLLTIRIGDITTVLPITVGLEERVVADFEDASQWGYFGERATGAVASAEGRVGKGLALTYNFDESTATRTGGAVPTGTIQIPGQPRALRLWVNSAGDGEWASLQVYDATGTLLPAMRAGYLDEPGWHQLEFPVPAGTAYPLTLRRYYSAETRPDAQYKGNIVIDQLTALLPPSIDVPDQAPVTDPLIVRNGDVSGQPWKFAVMSDAQFVARDPDSDLVKNARRTLQEIRAAKPDFLIIDGDLVDEASPADFALAKRVLDEELQGTLPYYYVPGNHEVMGGSIDNFKAVFGSTSQVFDHKGTRFVTVDTSRLTIRGSDWTQLGTLRGELDKAAQDPAVGSVVLVQHVPPRDPTPSRASELSDRKEAATIETWLTDFQRSTGKGAAFVGGHVGTFHAGRVDGVPYFINGNSAKTPSTTPAEGGFTGWSLWGVDPVTAEESDAAHVDPVRDAPAWVQTEVRPHVDALAVEAPAQVRAGASATVKANLTQHGRTFPAAYPVSDRWSGSANLWIGEPGDRETSDIAAFDPATGTLTAYRAGTITLTVAVNGRTAEATVTLLPRAAG</sequence>
<evidence type="ECO:0000259" key="2">
    <source>
        <dbReference type="Pfam" id="PF00149"/>
    </source>
</evidence>
<feature type="region of interest" description="Disordered" evidence="1">
    <location>
        <begin position="433"/>
        <end position="455"/>
    </location>
</feature>
<feature type="compositionally biased region" description="Basic and acidic residues" evidence="1">
    <location>
        <begin position="444"/>
        <end position="454"/>
    </location>
</feature>
<dbReference type="InterPro" id="IPR004843">
    <property type="entry name" value="Calcineurin-like_PHP"/>
</dbReference>
<name>A0A927N5I2_9ACTN</name>
<dbReference type="EMBL" id="JADBEM010000001">
    <property type="protein sequence ID" value="MBE1612509.1"/>
    <property type="molecule type" value="Genomic_DNA"/>
</dbReference>
<feature type="compositionally biased region" description="Low complexity" evidence="1">
    <location>
        <begin position="46"/>
        <end position="67"/>
    </location>
</feature>
<dbReference type="AlphaFoldDB" id="A0A927N5I2"/>
<dbReference type="PANTHER" id="PTHR40446">
    <property type="entry name" value="N-ACETYLGLUCOSAMINE-1-PHOSPHODIESTER ALPHA-N-ACETYLGLUCOSAMINIDASE"/>
    <property type="match status" value="1"/>
</dbReference>
<feature type="domain" description="Phosphodiester glycosidase" evidence="3">
    <location>
        <begin position="284"/>
        <end position="460"/>
    </location>
</feature>
<accession>A0A927N5I2</accession>
<keyword evidence="5" id="KW-1185">Reference proteome</keyword>
<dbReference type="InterPro" id="IPR018711">
    <property type="entry name" value="NAGPA"/>
</dbReference>
<protein>
    <submittedName>
        <fullName evidence="4">Exopolysaccharide biosynthesis protein</fullName>
    </submittedName>
</protein>
<organism evidence="4 5">
    <name type="scientific">Actinopolymorpha pittospori</name>
    <dbReference type="NCBI Taxonomy" id="648752"/>
    <lineage>
        <taxon>Bacteria</taxon>
        <taxon>Bacillati</taxon>
        <taxon>Actinomycetota</taxon>
        <taxon>Actinomycetes</taxon>
        <taxon>Propionibacteriales</taxon>
        <taxon>Actinopolymorphaceae</taxon>
        <taxon>Actinopolymorpha</taxon>
    </lineage>
</organism>
<dbReference type="SUPFAM" id="SSF56300">
    <property type="entry name" value="Metallo-dependent phosphatases"/>
    <property type="match status" value="1"/>
</dbReference>
<dbReference type="Pfam" id="PF09992">
    <property type="entry name" value="NAGPA"/>
    <property type="match status" value="1"/>
</dbReference>
<evidence type="ECO:0000313" key="4">
    <source>
        <dbReference type="EMBL" id="MBE1612509.1"/>
    </source>
</evidence>
<dbReference type="Gene3D" id="3.60.21.10">
    <property type="match status" value="1"/>
</dbReference>
<reference evidence="4" key="1">
    <citation type="submission" date="2020-10" db="EMBL/GenBank/DDBJ databases">
        <title>Sequencing the genomes of 1000 actinobacteria strains.</title>
        <authorList>
            <person name="Klenk H.-P."/>
        </authorList>
    </citation>
    <scope>NUCLEOTIDE SEQUENCE</scope>
    <source>
        <strain evidence="4">DSM 45354</strain>
    </source>
</reference>
<dbReference type="Pfam" id="PF00149">
    <property type="entry name" value="Metallophos"/>
    <property type="match status" value="1"/>
</dbReference>
<feature type="domain" description="Calcineurin-like phosphoesterase" evidence="2">
    <location>
        <begin position="833"/>
        <end position="1008"/>
    </location>
</feature>
<gene>
    <name evidence="4" type="ORF">HEB94_009357</name>
</gene>
<proteinExistence type="predicted"/>
<feature type="region of interest" description="Disordered" evidence="1">
    <location>
        <begin position="510"/>
        <end position="532"/>
    </location>
</feature>
<evidence type="ECO:0000259" key="3">
    <source>
        <dbReference type="Pfam" id="PF09992"/>
    </source>
</evidence>